<protein>
    <submittedName>
        <fullName evidence="2">Outer membrane protein with beta-barrel domain</fullName>
    </submittedName>
</protein>
<proteinExistence type="predicted"/>
<keyword evidence="1" id="KW-0732">Signal</keyword>
<reference evidence="2 3" key="1">
    <citation type="submission" date="2019-03" db="EMBL/GenBank/DDBJ databases">
        <title>Genomic Encyclopedia of Type Strains, Phase IV (KMG-IV): sequencing the most valuable type-strain genomes for metagenomic binning, comparative biology and taxonomic classification.</title>
        <authorList>
            <person name="Goeker M."/>
        </authorList>
    </citation>
    <scope>NUCLEOTIDE SEQUENCE [LARGE SCALE GENOMIC DNA]</scope>
    <source>
        <strain evidence="2 3">DSM 16326</strain>
    </source>
</reference>
<gene>
    <name evidence="2" type="ORF">EDC23_0578</name>
</gene>
<sequence length="180" mass="19506">MSKTWLLFAVAAMLWGSAFAAENESGIITPNLDKGTKVLEGAGYIDVMGDKLHIQFAYGQFVADGIEVAVVAGLRDDERYMSTELGARAEYNLILDSALVPFLSAGVVWADVEADDSNLDTDAAVFSVGGGMKYFIRDDVALAVNGSYLVATDDIFVDSDDGELQDDEFRILFGVRSYFD</sequence>
<evidence type="ECO:0000313" key="2">
    <source>
        <dbReference type="EMBL" id="TDY04205.1"/>
    </source>
</evidence>
<feature type="chain" id="PRO_5020360878" evidence="1">
    <location>
        <begin position="21"/>
        <end position="180"/>
    </location>
</feature>
<dbReference type="RefSeq" id="WP_134080910.1">
    <property type="nucleotide sequence ID" value="NZ_SOQX01000001.1"/>
</dbReference>
<accession>A0A4V3H4R8</accession>
<feature type="signal peptide" evidence="1">
    <location>
        <begin position="1"/>
        <end position="20"/>
    </location>
</feature>
<dbReference type="Gene3D" id="2.40.160.20">
    <property type="match status" value="1"/>
</dbReference>
<keyword evidence="3" id="KW-1185">Reference proteome</keyword>
<evidence type="ECO:0000313" key="3">
    <source>
        <dbReference type="Proteomes" id="UP000294914"/>
    </source>
</evidence>
<organism evidence="2 3">
    <name type="scientific">Thiohalophilus thiocyanatoxydans</name>
    <dbReference type="NCBI Taxonomy" id="381308"/>
    <lineage>
        <taxon>Bacteria</taxon>
        <taxon>Pseudomonadati</taxon>
        <taxon>Pseudomonadota</taxon>
        <taxon>Gammaproteobacteria</taxon>
        <taxon>Thiohalomonadales</taxon>
        <taxon>Thiohalophilaceae</taxon>
        <taxon>Thiohalophilus</taxon>
    </lineage>
</organism>
<dbReference type="SUPFAM" id="SSF56925">
    <property type="entry name" value="OMPA-like"/>
    <property type="match status" value="1"/>
</dbReference>
<comment type="caution">
    <text evidence="2">The sequence shown here is derived from an EMBL/GenBank/DDBJ whole genome shotgun (WGS) entry which is preliminary data.</text>
</comment>
<dbReference type="AlphaFoldDB" id="A0A4V3H4R8"/>
<evidence type="ECO:0000256" key="1">
    <source>
        <dbReference type="SAM" id="SignalP"/>
    </source>
</evidence>
<dbReference type="Proteomes" id="UP000294914">
    <property type="component" value="Unassembled WGS sequence"/>
</dbReference>
<dbReference type="EMBL" id="SOQX01000001">
    <property type="protein sequence ID" value="TDY04205.1"/>
    <property type="molecule type" value="Genomic_DNA"/>
</dbReference>
<name>A0A4V3H4R8_9GAMM</name>
<dbReference type="InterPro" id="IPR011250">
    <property type="entry name" value="OMP/PagP_B-barrel"/>
</dbReference>